<organism evidence="6 7">
    <name type="scientific">Pseudolactococcus carnosus</name>
    <dbReference type="NCBI Taxonomy" id="2749961"/>
    <lineage>
        <taxon>Bacteria</taxon>
        <taxon>Bacillati</taxon>
        <taxon>Bacillota</taxon>
        <taxon>Bacilli</taxon>
        <taxon>Lactobacillales</taxon>
        <taxon>Streptococcaceae</taxon>
        <taxon>Pseudolactococcus</taxon>
    </lineage>
</organism>
<dbReference type="PANTHER" id="PTHR43179">
    <property type="entry name" value="RHAMNOSYLTRANSFERASE WBBL"/>
    <property type="match status" value="1"/>
</dbReference>
<dbReference type="Proteomes" id="UP001522450">
    <property type="component" value="Unassembled WGS sequence"/>
</dbReference>
<gene>
    <name evidence="6" type="ORF">GYN21_10875</name>
</gene>
<evidence type="ECO:0000256" key="1">
    <source>
        <dbReference type="ARBA" id="ARBA00004776"/>
    </source>
</evidence>
<proteinExistence type="inferred from homology"/>
<dbReference type="RefSeq" id="WP_244034892.1">
    <property type="nucleotide sequence ID" value="NZ_JAAECS010000015.1"/>
</dbReference>
<protein>
    <submittedName>
        <fullName evidence="6">Glycosyltransferase family 2 protein</fullName>
    </submittedName>
</protein>
<dbReference type="Pfam" id="PF00535">
    <property type="entry name" value="Glycos_transf_2"/>
    <property type="match status" value="1"/>
</dbReference>
<dbReference type="Gene3D" id="3.90.550.10">
    <property type="entry name" value="Spore Coat Polysaccharide Biosynthesis Protein SpsA, Chain A"/>
    <property type="match status" value="1"/>
</dbReference>
<accession>A0ABT0AVJ7</accession>
<sequence>MTNSYINIKKNSDLVTVILLNYKDYCTTIISANIFLTYNGIDKIIIVDNHSENDSYTELRREYETSDKVDIIKTNANLGYAKGNNFGVQYAIDKSYNNDLLIANPDTTITRDNFEIFLDTFFRLKKQNPNKMGALAPKIDNVIVKPINIVNLKNDLLSNFMVATKIYNLFNRKKEKEKIFESEMIHGSFFCIPLTTFIDVGMFDEDTFLYCEERILAFKLKSKGYFSFFSQMSEIKHNHQDGGDKKSELFRYNEWKKSRKIFHHKYLHTNKFQDLLFNISTYIGYVERAVYFSIKYRK</sequence>
<dbReference type="InterPro" id="IPR029044">
    <property type="entry name" value="Nucleotide-diphossugar_trans"/>
</dbReference>
<evidence type="ECO:0000313" key="6">
    <source>
        <dbReference type="EMBL" id="MCJ1990717.1"/>
    </source>
</evidence>
<comment type="similarity">
    <text evidence="2">Belongs to the glycosyltransferase 2 family.</text>
</comment>
<dbReference type="SUPFAM" id="SSF53448">
    <property type="entry name" value="Nucleotide-diphospho-sugar transferases"/>
    <property type="match status" value="1"/>
</dbReference>
<dbReference type="InterPro" id="IPR001173">
    <property type="entry name" value="Glyco_trans_2-like"/>
</dbReference>
<feature type="domain" description="Glycosyltransferase 2-like" evidence="5">
    <location>
        <begin position="41"/>
        <end position="119"/>
    </location>
</feature>
<comment type="caution">
    <text evidence="6">The sequence shown here is derived from an EMBL/GenBank/DDBJ whole genome shotgun (WGS) entry which is preliminary data.</text>
</comment>
<evidence type="ECO:0000259" key="5">
    <source>
        <dbReference type="Pfam" id="PF00535"/>
    </source>
</evidence>
<comment type="pathway">
    <text evidence="1">Cell wall biogenesis; cell wall polysaccharide biosynthesis.</text>
</comment>
<dbReference type="EMBL" id="JAAECS010000015">
    <property type="protein sequence ID" value="MCJ1990717.1"/>
    <property type="molecule type" value="Genomic_DNA"/>
</dbReference>
<evidence type="ECO:0000256" key="2">
    <source>
        <dbReference type="ARBA" id="ARBA00006739"/>
    </source>
</evidence>
<keyword evidence="7" id="KW-1185">Reference proteome</keyword>
<name>A0ABT0AVJ7_9LACT</name>
<dbReference type="PANTHER" id="PTHR43179:SF12">
    <property type="entry name" value="GALACTOFURANOSYLTRANSFERASE GLFT2"/>
    <property type="match status" value="1"/>
</dbReference>
<reference evidence="6 7" key="1">
    <citation type="journal article" date="2022" name="Microbiol. Res.">
        <title>Comparative genome analysis, predicted lifestyle and antimicrobial strategies of Lactococcus carnosus and Lactococcus paracarnosus isolated from meat.</title>
        <authorList>
            <person name="Werum V."/>
            <person name="Ehrmann M."/>
            <person name="Vogel R."/>
            <person name="Hilgarth M."/>
        </authorList>
    </citation>
    <scope>NUCLEOTIDE SEQUENCE [LARGE SCALE GENOMIC DNA]</scope>
    <source>
        <strain evidence="6 7">TMW22177</strain>
    </source>
</reference>
<evidence type="ECO:0000256" key="4">
    <source>
        <dbReference type="ARBA" id="ARBA00022679"/>
    </source>
</evidence>
<keyword evidence="3" id="KW-0328">Glycosyltransferase</keyword>
<keyword evidence="4" id="KW-0808">Transferase</keyword>
<evidence type="ECO:0000256" key="3">
    <source>
        <dbReference type="ARBA" id="ARBA00022676"/>
    </source>
</evidence>
<evidence type="ECO:0000313" key="7">
    <source>
        <dbReference type="Proteomes" id="UP001522450"/>
    </source>
</evidence>